<sequence>MNLSPDTERCGNQEWPSEVEIDPRVLISNPLIWYRLEQDVQASVNCGSLMESRESLQKLSRLIDGENTRLICKVSGL</sequence>
<gene>
    <name evidence="1" type="ORF">ACFWOQ_30790</name>
</gene>
<name>A0ABW6FA71_9ACTN</name>
<evidence type="ECO:0000313" key="1">
    <source>
        <dbReference type="EMBL" id="MFD4826962.1"/>
    </source>
</evidence>
<evidence type="ECO:0000313" key="2">
    <source>
        <dbReference type="Proteomes" id="UP001598352"/>
    </source>
</evidence>
<reference evidence="1 2" key="1">
    <citation type="submission" date="2024-09" db="EMBL/GenBank/DDBJ databases">
        <title>The Natural Products Discovery Center: Release of the First 8490 Sequenced Strains for Exploring Actinobacteria Biosynthetic Diversity.</title>
        <authorList>
            <person name="Kalkreuter E."/>
            <person name="Kautsar S.A."/>
            <person name="Yang D."/>
            <person name="Bader C.D."/>
            <person name="Teijaro C.N."/>
            <person name="Fluegel L."/>
            <person name="Davis C.M."/>
            <person name="Simpson J.R."/>
            <person name="Lauterbach L."/>
            <person name="Steele A.D."/>
            <person name="Gui C."/>
            <person name="Meng S."/>
            <person name="Li G."/>
            <person name="Viehrig K."/>
            <person name="Ye F."/>
            <person name="Su P."/>
            <person name="Kiefer A.F."/>
            <person name="Nichols A."/>
            <person name="Cepeda A.J."/>
            <person name="Yan W."/>
            <person name="Fan B."/>
            <person name="Jiang Y."/>
            <person name="Adhikari A."/>
            <person name="Zheng C.-J."/>
            <person name="Schuster L."/>
            <person name="Cowan T.M."/>
            <person name="Smanski M.J."/>
            <person name="Chevrette M.G."/>
            <person name="De Carvalho L.P.S."/>
            <person name="Shen B."/>
        </authorList>
    </citation>
    <scope>NUCLEOTIDE SEQUENCE [LARGE SCALE GENOMIC DNA]</scope>
    <source>
        <strain evidence="1 2">NPDC058428</strain>
    </source>
</reference>
<dbReference type="EMBL" id="JBHXKZ010000035">
    <property type="protein sequence ID" value="MFD4826962.1"/>
    <property type="molecule type" value="Genomic_DNA"/>
</dbReference>
<organism evidence="1 2">
    <name type="scientific">Streptomyces rubiginosohelvolus</name>
    <dbReference type="NCBI Taxonomy" id="67362"/>
    <lineage>
        <taxon>Bacteria</taxon>
        <taxon>Bacillati</taxon>
        <taxon>Actinomycetota</taxon>
        <taxon>Actinomycetes</taxon>
        <taxon>Kitasatosporales</taxon>
        <taxon>Streptomycetaceae</taxon>
        <taxon>Streptomyces</taxon>
    </lineage>
</organism>
<dbReference type="Proteomes" id="UP001598352">
    <property type="component" value="Unassembled WGS sequence"/>
</dbReference>
<keyword evidence="2" id="KW-1185">Reference proteome</keyword>
<proteinExistence type="predicted"/>
<accession>A0ABW6FA71</accession>
<protein>
    <submittedName>
        <fullName evidence="1">Uncharacterized protein</fullName>
    </submittedName>
</protein>
<dbReference type="RefSeq" id="WP_382777145.1">
    <property type="nucleotide sequence ID" value="NZ_JBHXED010000103.1"/>
</dbReference>
<comment type="caution">
    <text evidence="1">The sequence shown here is derived from an EMBL/GenBank/DDBJ whole genome shotgun (WGS) entry which is preliminary data.</text>
</comment>